<dbReference type="RefSeq" id="WP_269907297.1">
    <property type="nucleotide sequence ID" value="NZ_JAPFQA010000011.1"/>
</dbReference>
<proteinExistence type="predicted"/>
<organism evidence="2 3">
    <name type="scientific">Mesorhizobium qingshengii</name>
    <dbReference type="NCBI Taxonomy" id="1165689"/>
    <lineage>
        <taxon>Bacteria</taxon>
        <taxon>Pseudomonadati</taxon>
        <taxon>Pseudomonadota</taxon>
        <taxon>Alphaproteobacteria</taxon>
        <taxon>Hyphomicrobiales</taxon>
        <taxon>Phyllobacteriaceae</taxon>
        <taxon>Mesorhizobium</taxon>
    </lineage>
</organism>
<evidence type="ECO:0000313" key="2">
    <source>
        <dbReference type="EMBL" id="MCZ8546965.1"/>
    </source>
</evidence>
<dbReference type="InterPro" id="IPR003776">
    <property type="entry name" value="YcaO-like_dom"/>
</dbReference>
<dbReference type="Pfam" id="PF02624">
    <property type="entry name" value="YcaO"/>
    <property type="match status" value="1"/>
</dbReference>
<dbReference type="PANTHER" id="PTHR37809">
    <property type="entry name" value="RIBOSOMAL PROTEIN S12 METHYLTHIOTRANSFERASE ACCESSORY FACTOR YCAO"/>
    <property type="match status" value="1"/>
</dbReference>
<comment type="caution">
    <text evidence="2">The sequence shown here is derived from an EMBL/GenBank/DDBJ whole genome shotgun (WGS) entry which is preliminary data.</text>
</comment>
<feature type="domain" description="YcaO" evidence="1">
    <location>
        <begin position="36"/>
        <end position="391"/>
    </location>
</feature>
<dbReference type="Proteomes" id="UP001152178">
    <property type="component" value="Unassembled WGS sequence"/>
</dbReference>
<gene>
    <name evidence="2" type="ORF">OOJ09_22485</name>
</gene>
<dbReference type="PANTHER" id="PTHR37809:SF1">
    <property type="entry name" value="RIBOSOMAL PROTEIN S12 METHYLTHIOTRANSFERASE ACCESSORY FACTOR YCAO"/>
    <property type="match status" value="1"/>
</dbReference>
<sequence>MNGNFDLLHLTHTDAPAEFIVAARESAGKAEILGSGRGLTRETALASCLGEMAERAAASQIDALQIIEARATDLPGSSIAPNQFWQFSDIQLRDGPDPGELISPRAWSVVKEHVSNCTSWCLAKPNRAGPDVFVPIVNVVLGEGPTDSNGLAAGIDRSTAQVTALLELVERDAVAIWWYGRIRRPSVPLGTLHEPAHSDLRRWLERRQRRTWLLDLTNDLGVPVIAAISADQNGSNIAYGFAAHLSVRQASQSAVLEMLQSELSLILAEKRALQSGRPEGPAGRFLSWSRSASVTRMAHLLPDLDAPAIPSTSSPAADLSDVVAKKTGAPVVFVDLDLPDDTFKVVRALSPCLRSWRPRFRRGRLQSVPRTLGWTREAFDETSFDGNIILI</sequence>
<dbReference type="EMBL" id="JAPFQA010000011">
    <property type="protein sequence ID" value="MCZ8546965.1"/>
    <property type="molecule type" value="Genomic_DNA"/>
</dbReference>
<name>A0ABT4QZK1_9HYPH</name>
<reference evidence="2" key="1">
    <citation type="submission" date="2022-11" db="EMBL/GenBank/DDBJ databases">
        <authorList>
            <person name="Coimbra C."/>
        </authorList>
    </citation>
    <scope>NUCLEOTIDE SEQUENCE</scope>
    <source>
        <strain evidence="2">Jales19</strain>
    </source>
</reference>
<keyword evidence="3" id="KW-1185">Reference proteome</keyword>
<dbReference type="Gene3D" id="3.30.160.660">
    <property type="match status" value="1"/>
</dbReference>
<evidence type="ECO:0000259" key="1">
    <source>
        <dbReference type="PROSITE" id="PS51664"/>
    </source>
</evidence>
<dbReference type="Gene3D" id="3.30.1330.230">
    <property type="match status" value="1"/>
</dbReference>
<accession>A0ABT4QZK1</accession>
<dbReference type="PROSITE" id="PS51664">
    <property type="entry name" value="YCAO"/>
    <property type="match status" value="1"/>
</dbReference>
<evidence type="ECO:0000313" key="3">
    <source>
        <dbReference type="Proteomes" id="UP001152178"/>
    </source>
</evidence>
<protein>
    <submittedName>
        <fullName evidence="2">YcaO-like family protein</fullName>
    </submittedName>
</protein>
<dbReference type="Gene3D" id="3.30.40.250">
    <property type="match status" value="1"/>
</dbReference>